<keyword evidence="2" id="KW-1185">Reference proteome</keyword>
<dbReference type="Pfam" id="PF12893">
    <property type="entry name" value="Lumazine_bd_2"/>
    <property type="match status" value="1"/>
</dbReference>
<organism evidence="1 2">
    <name type="scientific">Dyadobacter pollutisoli</name>
    <dbReference type="NCBI Taxonomy" id="2910158"/>
    <lineage>
        <taxon>Bacteria</taxon>
        <taxon>Pseudomonadati</taxon>
        <taxon>Bacteroidota</taxon>
        <taxon>Cytophagia</taxon>
        <taxon>Cytophagales</taxon>
        <taxon>Spirosomataceae</taxon>
        <taxon>Dyadobacter</taxon>
    </lineage>
</organism>
<dbReference type="AlphaFoldDB" id="A0A9E8NA73"/>
<dbReference type="InterPro" id="IPR032710">
    <property type="entry name" value="NTF2-like_dom_sf"/>
</dbReference>
<dbReference type="SUPFAM" id="SSF54427">
    <property type="entry name" value="NTF2-like"/>
    <property type="match status" value="1"/>
</dbReference>
<reference evidence="1" key="1">
    <citation type="submission" date="2022-11" db="EMBL/GenBank/DDBJ databases">
        <title>Dyadobacter pollutisoli sp. nov., isolated from plastic dumped soil.</title>
        <authorList>
            <person name="Kim J.M."/>
            <person name="Kim K.R."/>
            <person name="Lee J.K."/>
            <person name="Hao L."/>
            <person name="Jeon C.O."/>
        </authorList>
    </citation>
    <scope>NUCLEOTIDE SEQUENCE</scope>
    <source>
        <strain evidence="1">U1</strain>
    </source>
</reference>
<evidence type="ECO:0000313" key="1">
    <source>
        <dbReference type="EMBL" id="WAC10659.1"/>
    </source>
</evidence>
<sequence length="124" mass="13910">MGTVDALFDGMRAGDSSKVRSVFTYGSTMMSVPENPKDSVALKKVSIDGFVKAVGKPHSEVWNEQIYDVKISVDGPMAIVWAPYKFFLTDKFSHCGVNVFTLIQIKNEWKISSIIDTRRKDVCR</sequence>
<dbReference type="EMBL" id="CP112998">
    <property type="protein sequence ID" value="WAC10659.1"/>
    <property type="molecule type" value="Genomic_DNA"/>
</dbReference>
<accession>A0A9E8NA73</accession>
<name>A0A9E8NA73_9BACT</name>
<protein>
    <submittedName>
        <fullName evidence="1">Nuclear transport factor 2 family protein</fullName>
    </submittedName>
</protein>
<proteinExistence type="predicted"/>
<dbReference type="KEGG" id="dpf:ON006_23315"/>
<dbReference type="RefSeq" id="WP_267609909.1">
    <property type="nucleotide sequence ID" value="NZ_CP112998.1"/>
</dbReference>
<dbReference type="Proteomes" id="UP001164653">
    <property type="component" value="Chromosome"/>
</dbReference>
<gene>
    <name evidence="1" type="ORF">ON006_23315</name>
</gene>
<dbReference type="Gene3D" id="3.10.450.50">
    <property type="match status" value="1"/>
</dbReference>
<evidence type="ECO:0000313" key="2">
    <source>
        <dbReference type="Proteomes" id="UP001164653"/>
    </source>
</evidence>
<dbReference type="InterPro" id="IPR039437">
    <property type="entry name" value="FrzH/put_lumazine-bd"/>
</dbReference>